<organism evidence="6 7">
    <name type="scientific">Geodia barretti</name>
    <name type="common">Barrett's horny sponge</name>
    <dbReference type="NCBI Taxonomy" id="519541"/>
    <lineage>
        <taxon>Eukaryota</taxon>
        <taxon>Metazoa</taxon>
        <taxon>Porifera</taxon>
        <taxon>Demospongiae</taxon>
        <taxon>Heteroscleromorpha</taxon>
        <taxon>Tetractinellida</taxon>
        <taxon>Astrophorina</taxon>
        <taxon>Geodiidae</taxon>
        <taxon>Geodia</taxon>
    </lineage>
</organism>
<keyword evidence="3" id="KW-0547">Nucleotide-binding</keyword>
<evidence type="ECO:0000313" key="6">
    <source>
        <dbReference type="EMBL" id="CAI8015750.1"/>
    </source>
</evidence>
<comment type="caution">
    <text evidence="6">The sequence shown here is derived from an EMBL/GenBank/DDBJ whole genome shotgun (WGS) entry which is preliminary data.</text>
</comment>
<dbReference type="Pfam" id="PF00005">
    <property type="entry name" value="ABC_tran"/>
    <property type="match status" value="1"/>
</dbReference>
<dbReference type="GO" id="GO:0005524">
    <property type="term" value="F:ATP binding"/>
    <property type="evidence" value="ECO:0007669"/>
    <property type="project" value="UniProtKB-KW"/>
</dbReference>
<dbReference type="EMBL" id="CASHTH010001466">
    <property type="protein sequence ID" value="CAI8015750.1"/>
    <property type="molecule type" value="Genomic_DNA"/>
</dbReference>
<dbReference type="NCBIfam" id="TIGR01186">
    <property type="entry name" value="proV"/>
    <property type="match status" value="1"/>
</dbReference>
<evidence type="ECO:0000256" key="4">
    <source>
        <dbReference type="ARBA" id="ARBA00022840"/>
    </source>
</evidence>
<dbReference type="SMART" id="SM00382">
    <property type="entry name" value="AAA"/>
    <property type="match status" value="1"/>
</dbReference>
<sequence length="402" mass="44821">MTQNYDTIQIDVRNLWKVFGNNPRLVFQDKYASASRAEIQEELGQVVALRDVSFKVQKGQTFVIMGLSGSGKSTLVRCLIRLIESTQGEVLFDGENVLTFSSDKLIEFRRQKIAMVFQHYGLLPHRRVLDNVAYGLEIRGVDKDERHQQALEAIETVGLKGWEYYLPSEMSGGMQQRIGLARALAANSEVLLMDEPFSGLDPLIRREMQDELISLQASIQKTIVFITHDLNEALKIGDRIAIMRDGEIVQEGSPEEIVTLPADDYVTSFVQDVSRSKVIQARAIMQEPDAVVNDWQGPRAALHAMRSGDTDVLFVLGRDNVLKGVLTEDQAGKLARQKVESLRGLELDQVMTADPDSYIEDLIPMAAQTEHPIAVVNEEGRLLGEVHRGALLTGMSDEATEA</sequence>
<dbReference type="InterPro" id="IPR051921">
    <property type="entry name" value="ABC_osmolyte_uptake_ATP-bind"/>
</dbReference>
<gene>
    <name evidence="6" type="ORF">GBAR_LOCUS9722</name>
</gene>
<dbReference type="GO" id="GO:0006950">
    <property type="term" value="P:response to stress"/>
    <property type="evidence" value="ECO:0007669"/>
    <property type="project" value="UniProtKB-ARBA"/>
</dbReference>
<dbReference type="GO" id="GO:0016020">
    <property type="term" value="C:membrane"/>
    <property type="evidence" value="ECO:0007669"/>
    <property type="project" value="InterPro"/>
</dbReference>
<dbReference type="GO" id="GO:0031460">
    <property type="term" value="P:glycine betaine transport"/>
    <property type="evidence" value="ECO:0007669"/>
    <property type="project" value="InterPro"/>
</dbReference>
<dbReference type="InterPro" id="IPR003439">
    <property type="entry name" value="ABC_transporter-like_ATP-bd"/>
</dbReference>
<evidence type="ECO:0000256" key="3">
    <source>
        <dbReference type="ARBA" id="ARBA00022741"/>
    </source>
</evidence>
<dbReference type="Proteomes" id="UP001174909">
    <property type="component" value="Unassembled WGS sequence"/>
</dbReference>
<dbReference type="InterPro" id="IPR003593">
    <property type="entry name" value="AAA+_ATPase"/>
</dbReference>
<name>A0AA35RQA7_GEOBA</name>
<keyword evidence="4 6" id="KW-0067">ATP-binding</keyword>
<dbReference type="Gene3D" id="3.10.580.10">
    <property type="entry name" value="CBS-domain"/>
    <property type="match status" value="1"/>
</dbReference>
<proteinExistence type="inferred from homology"/>
<dbReference type="PANTHER" id="PTHR43869">
    <property type="entry name" value="GLYCINE BETAINE/PROLINE BETAINE TRANSPORT SYSTEM ATP-BINDING PROTEIN PROV"/>
    <property type="match status" value="1"/>
</dbReference>
<evidence type="ECO:0000256" key="1">
    <source>
        <dbReference type="ARBA" id="ARBA00005417"/>
    </source>
</evidence>
<evidence type="ECO:0000313" key="7">
    <source>
        <dbReference type="Proteomes" id="UP001174909"/>
    </source>
</evidence>
<protein>
    <submittedName>
        <fullName evidence="6">Glycine betaine/carnitine transport ATP-binding protein GbuA</fullName>
    </submittedName>
</protein>
<dbReference type="SUPFAM" id="SSF52540">
    <property type="entry name" value="P-loop containing nucleoside triphosphate hydrolases"/>
    <property type="match status" value="1"/>
</dbReference>
<dbReference type="PROSITE" id="PS50893">
    <property type="entry name" value="ABC_TRANSPORTER_2"/>
    <property type="match status" value="1"/>
</dbReference>
<keyword evidence="2" id="KW-0813">Transport</keyword>
<dbReference type="PANTHER" id="PTHR43869:SF1">
    <property type="entry name" value="GLYCINE BETAINE_PROLINE BETAINE TRANSPORT SYSTEM ATP-BINDING PROTEIN PROV"/>
    <property type="match status" value="1"/>
</dbReference>
<reference evidence="6" key="1">
    <citation type="submission" date="2023-03" db="EMBL/GenBank/DDBJ databases">
        <authorList>
            <person name="Steffen K."/>
            <person name="Cardenas P."/>
        </authorList>
    </citation>
    <scope>NUCLEOTIDE SEQUENCE</scope>
</reference>
<dbReference type="InterPro" id="IPR005892">
    <property type="entry name" value="Gly-betaine_transp_ATP-bd"/>
</dbReference>
<dbReference type="SUPFAM" id="SSF54631">
    <property type="entry name" value="CBS-domain pair"/>
    <property type="match status" value="1"/>
</dbReference>
<dbReference type="Gene3D" id="3.40.50.300">
    <property type="entry name" value="P-loop containing nucleotide triphosphate hydrolases"/>
    <property type="match status" value="1"/>
</dbReference>
<dbReference type="InterPro" id="IPR046342">
    <property type="entry name" value="CBS_dom_sf"/>
</dbReference>
<feature type="domain" description="ABC transporter" evidence="5">
    <location>
        <begin position="25"/>
        <end position="270"/>
    </location>
</feature>
<keyword evidence="7" id="KW-1185">Reference proteome</keyword>
<dbReference type="AlphaFoldDB" id="A0AA35RQA7"/>
<dbReference type="PROSITE" id="PS00211">
    <property type="entry name" value="ABC_TRANSPORTER_1"/>
    <property type="match status" value="1"/>
</dbReference>
<evidence type="ECO:0000256" key="2">
    <source>
        <dbReference type="ARBA" id="ARBA00022448"/>
    </source>
</evidence>
<dbReference type="FunFam" id="3.40.50.300:FF:000201">
    <property type="entry name" value="Glycine betaine/L-proline ABC transporter ATP-binding protein"/>
    <property type="match status" value="1"/>
</dbReference>
<comment type="similarity">
    <text evidence="1">Belongs to the ABC transporter superfamily.</text>
</comment>
<dbReference type="InterPro" id="IPR027417">
    <property type="entry name" value="P-loop_NTPase"/>
</dbReference>
<dbReference type="CDD" id="cd03294">
    <property type="entry name" value="ABC_Pro_Gly_Betaine"/>
    <property type="match status" value="1"/>
</dbReference>
<dbReference type="GO" id="GO:0016887">
    <property type="term" value="F:ATP hydrolysis activity"/>
    <property type="evidence" value="ECO:0007669"/>
    <property type="project" value="InterPro"/>
</dbReference>
<accession>A0AA35RQA7</accession>
<dbReference type="InterPro" id="IPR017871">
    <property type="entry name" value="ABC_transporter-like_CS"/>
</dbReference>
<evidence type="ECO:0000259" key="5">
    <source>
        <dbReference type="PROSITE" id="PS50893"/>
    </source>
</evidence>